<keyword evidence="1" id="KW-0812">Transmembrane</keyword>
<organism evidence="2 3">
    <name type="scientific">Candidatus Iainarchaeum sp</name>
    <dbReference type="NCBI Taxonomy" id="3101447"/>
    <lineage>
        <taxon>Archaea</taxon>
        <taxon>Candidatus Iainarchaeota</taxon>
        <taxon>Candidatus Iainarchaeia</taxon>
        <taxon>Candidatus Iainarchaeales</taxon>
        <taxon>Candidatus Iainarchaeaceae</taxon>
        <taxon>Candidatus Iainarchaeum</taxon>
    </lineage>
</organism>
<evidence type="ECO:0000313" key="2">
    <source>
        <dbReference type="EMBL" id="MBS3062075.1"/>
    </source>
</evidence>
<protein>
    <submittedName>
        <fullName evidence="2">Uncharacterized protein</fullName>
    </submittedName>
</protein>
<gene>
    <name evidence="2" type="ORF">J4215_05830</name>
</gene>
<dbReference type="EMBL" id="JAGVWC010000012">
    <property type="protein sequence ID" value="MBS3062075.1"/>
    <property type="molecule type" value="Genomic_DNA"/>
</dbReference>
<evidence type="ECO:0000256" key="1">
    <source>
        <dbReference type="SAM" id="Phobius"/>
    </source>
</evidence>
<name>A0A8T4LFN2_9ARCH</name>
<feature type="transmembrane region" description="Helical" evidence="1">
    <location>
        <begin position="828"/>
        <end position="849"/>
    </location>
</feature>
<keyword evidence="1" id="KW-1133">Transmembrane helix</keyword>
<keyword evidence="1" id="KW-0472">Membrane</keyword>
<sequence length="885" mass="96239">MNLRYALLAVVLVLVIGPVLASGYYPPASCDRIHLSTVPVSVNSESAKNFFVGIENTSNVPFFLDDFSVTETSSFLNIDSDYANYWIPAHATAQHVSTATAAAVYLDQTITGRARVSGRFANGLSCSYLHIGEKTVPITVKAPVSDFGTCNQIIVDVFPVNVAEDSLSFETFLIRNNTGKRFFINSVEISDEGDFVLVQKDYFDPIIPSYQTGELRVKISAEEVSGNRSGNVRIRIRGEFEGGAVCNQVPDRVFSVTVENSAPDVTCNQLGITGESFRLSQNGSQSRVFTVTNNSELDFSVYDVKIEETDPEFAVQLISKSSTIPAHGTGTIQLRATTGTLDASGIGGFRLQLRGEFENREICSFSDVSKEIAVELVKDTPTPNPEVCRSVSIEAFPLLLESGSSKTDFFKVLNGSNRTFYIDSVNMFDDSTDFSLSETTFDLFAPSGGGIARVWFSAQANRVSSEGDRTGFIQVSGHFADGATCSFTAIGTESFPVVITPKDSDETCPDFKLEVPDRVVASDDVAWVDVRVFNPTDQDAFVYLSGTNLSVSPSVISAPPNGWFSTTVKATLLSGSETNLEFRPSVFDCTALKKFTRIVSRETGDGDIRIASLPSSVVFVKKTTVKVLVENNSNFSRTVDVKMGNILNGWTTESHSVSVPRNESVPVYIDIFSNNVFGEADAVVGLFEDGDLVDERDILIKAVPKLSASDVLTVTISVVPVSPTETQVHVQVTNFSDSQVSGDVWIELPAGWSVSNNRSVFTLNPNESNTRIFSAKPSASATDGNGSVVVALDDGRSDRFAFTMKRFGSQLTPSNGFFAGLFSLGRGVFSSGLLILLIVLAVVLVFLFLDNQYREAHPPRIRHPPFSVIDKNGQYRSNGRHSWRA</sequence>
<dbReference type="AlphaFoldDB" id="A0A8T4LFN2"/>
<evidence type="ECO:0000313" key="3">
    <source>
        <dbReference type="Proteomes" id="UP000675968"/>
    </source>
</evidence>
<comment type="caution">
    <text evidence="2">The sequence shown here is derived from an EMBL/GenBank/DDBJ whole genome shotgun (WGS) entry which is preliminary data.</text>
</comment>
<dbReference type="Proteomes" id="UP000675968">
    <property type="component" value="Unassembled WGS sequence"/>
</dbReference>
<accession>A0A8T4LFN2</accession>
<reference evidence="2" key="1">
    <citation type="submission" date="2021-03" db="EMBL/GenBank/DDBJ databases">
        <authorList>
            <person name="Jaffe A."/>
        </authorList>
    </citation>
    <scope>NUCLEOTIDE SEQUENCE</scope>
    <source>
        <strain evidence="2">RIFCSPLOWO2_01_FULL_AR10_48_17</strain>
    </source>
</reference>
<reference evidence="2" key="2">
    <citation type="submission" date="2021-05" db="EMBL/GenBank/DDBJ databases">
        <title>Protein family content uncovers lineage relationships and bacterial pathway maintenance mechanisms in DPANN archaea.</title>
        <authorList>
            <person name="Castelle C.J."/>
            <person name="Meheust R."/>
            <person name="Jaffe A.L."/>
            <person name="Seitz K."/>
            <person name="Gong X."/>
            <person name="Baker B.J."/>
            <person name="Banfield J.F."/>
        </authorList>
    </citation>
    <scope>NUCLEOTIDE SEQUENCE</scope>
    <source>
        <strain evidence="2">RIFCSPLOWO2_01_FULL_AR10_48_17</strain>
    </source>
</reference>
<proteinExistence type="predicted"/>